<dbReference type="AlphaFoldDB" id="A0A2M7TBT7"/>
<dbReference type="Gene3D" id="1.25.40.10">
    <property type="entry name" value="Tetratricopeptide repeat domain"/>
    <property type="match status" value="2"/>
</dbReference>
<dbReference type="SMART" id="SM00028">
    <property type="entry name" value="TPR"/>
    <property type="match status" value="3"/>
</dbReference>
<feature type="active site" description="Acyl-thioester intermediate" evidence="2">
    <location>
        <position position="223"/>
    </location>
</feature>
<evidence type="ECO:0000313" key="6">
    <source>
        <dbReference type="EMBL" id="PIZ42632.1"/>
    </source>
</evidence>
<dbReference type="CDD" id="cd05830">
    <property type="entry name" value="Sortase_E"/>
    <property type="match status" value="1"/>
</dbReference>
<keyword evidence="3" id="KW-0802">TPR repeat</keyword>
<feature type="active site" description="Proton donor/acceptor" evidence="2">
    <location>
        <position position="163"/>
    </location>
</feature>
<dbReference type="Proteomes" id="UP000230956">
    <property type="component" value="Unassembled WGS sequence"/>
</dbReference>
<dbReference type="SUPFAM" id="SSF48452">
    <property type="entry name" value="TPR-like"/>
    <property type="match status" value="1"/>
</dbReference>
<keyword evidence="1" id="KW-0378">Hydrolase</keyword>
<dbReference type="SUPFAM" id="SSF63817">
    <property type="entry name" value="Sortase"/>
    <property type="match status" value="1"/>
</dbReference>
<evidence type="ECO:0000256" key="3">
    <source>
        <dbReference type="PROSITE-ProRule" id="PRU00339"/>
    </source>
</evidence>
<dbReference type="RefSeq" id="WP_286678380.1">
    <property type="nucleotide sequence ID" value="NZ_MNXI01000078.1"/>
</dbReference>
<feature type="transmembrane region" description="Helical" evidence="5">
    <location>
        <begin position="26"/>
        <end position="50"/>
    </location>
</feature>
<keyword evidence="5" id="KW-1133">Transmembrane helix</keyword>
<feature type="compositionally biased region" description="Basic residues" evidence="4">
    <location>
        <begin position="9"/>
        <end position="21"/>
    </location>
</feature>
<dbReference type="InterPro" id="IPR023365">
    <property type="entry name" value="Sortase_dom-sf"/>
</dbReference>
<dbReference type="PROSITE" id="PS50005">
    <property type="entry name" value="TPR"/>
    <property type="match status" value="1"/>
</dbReference>
<dbReference type="InterPro" id="IPR042003">
    <property type="entry name" value="Sortase_E"/>
</dbReference>
<dbReference type="EMBL" id="PFNG01000004">
    <property type="protein sequence ID" value="PIZ42632.1"/>
    <property type="molecule type" value="Genomic_DNA"/>
</dbReference>
<evidence type="ECO:0000313" key="7">
    <source>
        <dbReference type="Proteomes" id="UP000230956"/>
    </source>
</evidence>
<dbReference type="Pfam" id="PF04203">
    <property type="entry name" value="Sortase"/>
    <property type="match status" value="1"/>
</dbReference>
<proteinExistence type="predicted"/>
<name>A0A2M7TBT7_9ACTN</name>
<evidence type="ECO:0000256" key="5">
    <source>
        <dbReference type="SAM" id="Phobius"/>
    </source>
</evidence>
<evidence type="ECO:0000256" key="2">
    <source>
        <dbReference type="PIRSR" id="PIRSR605754-1"/>
    </source>
</evidence>
<evidence type="ECO:0000256" key="4">
    <source>
        <dbReference type="SAM" id="MobiDB-lite"/>
    </source>
</evidence>
<feature type="repeat" description="TPR" evidence="3">
    <location>
        <begin position="401"/>
        <end position="434"/>
    </location>
</feature>
<accession>A0A2M7TBT7</accession>
<dbReference type="InterPro" id="IPR005754">
    <property type="entry name" value="Sortase"/>
</dbReference>
<feature type="region of interest" description="Disordered" evidence="4">
    <location>
        <begin position="1"/>
        <end position="21"/>
    </location>
</feature>
<dbReference type="InterPro" id="IPR011990">
    <property type="entry name" value="TPR-like_helical_dom_sf"/>
</dbReference>
<dbReference type="Gene3D" id="2.40.260.10">
    <property type="entry name" value="Sortase"/>
    <property type="match status" value="1"/>
</dbReference>
<reference evidence="7" key="1">
    <citation type="submission" date="2017-09" db="EMBL/GenBank/DDBJ databases">
        <title>Depth-based differentiation of microbial function through sediment-hosted aquifers and enrichment of novel symbionts in the deep terrestrial subsurface.</title>
        <authorList>
            <person name="Probst A.J."/>
            <person name="Ladd B."/>
            <person name="Jarett J.K."/>
            <person name="Geller-Mcgrath D.E."/>
            <person name="Sieber C.M.K."/>
            <person name="Emerson J.B."/>
            <person name="Anantharaman K."/>
            <person name="Thomas B.C."/>
            <person name="Malmstrom R."/>
            <person name="Stieglmeier M."/>
            <person name="Klingl A."/>
            <person name="Woyke T."/>
            <person name="Ryan C.M."/>
            <person name="Banfield J.F."/>
        </authorList>
    </citation>
    <scope>NUCLEOTIDE SEQUENCE [LARGE SCALE GENOMIC DNA]</scope>
</reference>
<organism evidence="6 7">
    <name type="scientific">Candidatus Aquicultor secundus</name>
    <dbReference type="NCBI Taxonomy" id="1973895"/>
    <lineage>
        <taxon>Bacteria</taxon>
        <taxon>Bacillati</taxon>
        <taxon>Actinomycetota</taxon>
        <taxon>Candidatus Aquicultoria</taxon>
        <taxon>Candidatus Aquicultorales</taxon>
        <taxon>Candidatus Aquicultoraceae</taxon>
        <taxon>Candidatus Aquicultor</taxon>
    </lineage>
</organism>
<evidence type="ECO:0000256" key="1">
    <source>
        <dbReference type="ARBA" id="ARBA00022801"/>
    </source>
</evidence>
<dbReference type="NCBIfam" id="TIGR01076">
    <property type="entry name" value="sortase_fam"/>
    <property type="match status" value="1"/>
</dbReference>
<sequence length="465" mass="52657">MNAKDTAKLHKTAKKPKKKRSRRSKLSTLLIVVGIIIIIIPFATELYGYFEAIKLTSAWDLQAKNQRKRGDKIKSYQDELVASGQLPQEDSIIDNSKLGKSITHKKDSERKKPFPKTRIRIPKIGVDQVILEGVGPEILQYGPGHYIGSCNPGERGNVGIAGHRVTYTHPFNRLDELSNGDTIILETVDFIYEYQVENMMVTDPKNVSNLQPTSDPRVTLTTCNPKYSAKTRLNVIGVLINTKPQRVNIVRAVKEIKEIFKTEKKIEKIKFDDKPKTTKEYQRDLEDAKKAINKNALDGNAYIIMSRSCLGLERYGESYQALKKAELIQPDSVEVQRMYRLIDMKKKQLEDEVHAMESVTDRNGLNPMSYFELGRMCLATENYEEAAQAFKNGSVAAPYAADMYAYQALAYEKMKRDDLAVTAYNLALRYDPTFPEAVEGMKRLQSGKSASGLDVNSLPYKLRPQ</sequence>
<dbReference type="GO" id="GO:0016787">
    <property type="term" value="F:hydrolase activity"/>
    <property type="evidence" value="ECO:0007669"/>
    <property type="project" value="UniProtKB-KW"/>
</dbReference>
<keyword evidence="5" id="KW-0812">Transmembrane</keyword>
<dbReference type="InterPro" id="IPR019734">
    <property type="entry name" value="TPR_rpt"/>
</dbReference>
<keyword evidence="5" id="KW-0472">Membrane</keyword>
<gene>
    <name evidence="6" type="ORF">COY37_00145</name>
</gene>
<protein>
    <submittedName>
        <fullName evidence="6">Uncharacterized protein</fullName>
    </submittedName>
</protein>
<comment type="caution">
    <text evidence="6">The sequence shown here is derived from an EMBL/GenBank/DDBJ whole genome shotgun (WGS) entry which is preliminary data.</text>
</comment>